<dbReference type="EMBL" id="JAHXZJ010002982">
    <property type="protein sequence ID" value="KAH0535238.1"/>
    <property type="molecule type" value="Genomic_DNA"/>
</dbReference>
<name>A0AAV7HVN3_COTGL</name>
<dbReference type="AlphaFoldDB" id="A0AAV7HVN3"/>
<accession>A0AAV7HVN3</accession>
<reference evidence="1 2" key="1">
    <citation type="journal article" date="2021" name="J. Hered.">
        <title>A chromosome-level genome assembly of the parasitoid wasp, Cotesia glomerata (Hymenoptera: Braconidae).</title>
        <authorList>
            <person name="Pinto B.J."/>
            <person name="Weis J.J."/>
            <person name="Gamble T."/>
            <person name="Ode P.J."/>
            <person name="Paul R."/>
            <person name="Zaspel J.M."/>
        </authorList>
    </citation>
    <scope>NUCLEOTIDE SEQUENCE [LARGE SCALE GENOMIC DNA]</scope>
    <source>
        <strain evidence="1">CgM1</strain>
    </source>
</reference>
<dbReference type="Proteomes" id="UP000826195">
    <property type="component" value="Unassembled WGS sequence"/>
</dbReference>
<gene>
    <name evidence="1" type="ORF">KQX54_015306</name>
</gene>
<evidence type="ECO:0000313" key="2">
    <source>
        <dbReference type="Proteomes" id="UP000826195"/>
    </source>
</evidence>
<comment type="caution">
    <text evidence="1">The sequence shown here is derived from an EMBL/GenBank/DDBJ whole genome shotgun (WGS) entry which is preliminary data.</text>
</comment>
<evidence type="ECO:0000313" key="1">
    <source>
        <dbReference type="EMBL" id="KAH0535238.1"/>
    </source>
</evidence>
<keyword evidence="2" id="KW-1185">Reference proteome</keyword>
<protein>
    <submittedName>
        <fullName evidence="1">Uncharacterized protein</fullName>
    </submittedName>
</protein>
<sequence length="103" mass="11304">MTRLSCPSTSSGKVGRSPRFHRCVGCKRLPGYHEGANGSIPGLSRLAYSYNDWHPPSFGWAHITLAHPVVRRAAGFVQPPATRAIDLLPGTKQLERPWLVEAT</sequence>
<proteinExistence type="predicted"/>
<organism evidence="1 2">
    <name type="scientific">Cotesia glomerata</name>
    <name type="common">Lepidopteran parasitic wasp</name>
    <name type="synonym">Apanteles glomeratus</name>
    <dbReference type="NCBI Taxonomy" id="32391"/>
    <lineage>
        <taxon>Eukaryota</taxon>
        <taxon>Metazoa</taxon>
        <taxon>Ecdysozoa</taxon>
        <taxon>Arthropoda</taxon>
        <taxon>Hexapoda</taxon>
        <taxon>Insecta</taxon>
        <taxon>Pterygota</taxon>
        <taxon>Neoptera</taxon>
        <taxon>Endopterygota</taxon>
        <taxon>Hymenoptera</taxon>
        <taxon>Apocrita</taxon>
        <taxon>Ichneumonoidea</taxon>
        <taxon>Braconidae</taxon>
        <taxon>Microgastrinae</taxon>
        <taxon>Cotesia</taxon>
    </lineage>
</organism>